<dbReference type="EMBL" id="UOFH01000229">
    <property type="protein sequence ID" value="VAW62828.1"/>
    <property type="molecule type" value="Genomic_DNA"/>
</dbReference>
<reference evidence="1" key="1">
    <citation type="submission" date="2018-06" db="EMBL/GenBank/DDBJ databases">
        <authorList>
            <person name="Zhirakovskaya E."/>
        </authorList>
    </citation>
    <scope>NUCLEOTIDE SEQUENCE</scope>
</reference>
<feature type="non-terminal residue" evidence="1">
    <location>
        <position position="1"/>
    </location>
</feature>
<dbReference type="AlphaFoldDB" id="A0A3B0X3F6"/>
<organism evidence="1">
    <name type="scientific">hydrothermal vent metagenome</name>
    <dbReference type="NCBI Taxonomy" id="652676"/>
    <lineage>
        <taxon>unclassified sequences</taxon>
        <taxon>metagenomes</taxon>
        <taxon>ecological metagenomes</taxon>
    </lineage>
</organism>
<gene>
    <name evidence="1" type="ORF">MNBD_GAMMA08-2013</name>
</gene>
<name>A0A3B0X3F6_9ZZZZ</name>
<proteinExistence type="predicted"/>
<sequence>YVESKGIKKYYFMKGGAEAFYDIPLKNLMD</sequence>
<protein>
    <submittedName>
        <fullName evidence="1">Uncharacterized protein</fullName>
    </submittedName>
</protein>
<accession>A0A3B0X3F6</accession>
<evidence type="ECO:0000313" key="1">
    <source>
        <dbReference type="EMBL" id="VAW62828.1"/>
    </source>
</evidence>